<dbReference type="InterPro" id="IPR058031">
    <property type="entry name" value="AAA_lid_NorR"/>
</dbReference>
<evidence type="ECO:0000256" key="2">
    <source>
        <dbReference type="ARBA" id="ARBA00022840"/>
    </source>
</evidence>
<dbReference type="RefSeq" id="WP_413780236.1">
    <property type="nucleotide sequence ID" value="NZ_JAUOZS010000001.1"/>
</dbReference>
<evidence type="ECO:0000313" key="7">
    <source>
        <dbReference type="EMBL" id="MDT8901732.1"/>
    </source>
</evidence>
<dbReference type="PROSITE" id="PS00676">
    <property type="entry name" value="SIGMA54_INTERACT_2"/>
    <property type="match status" value="1"/>
</dbReference>
<comment type="caution">
    <text evidence="7">The sequence shown here is derived from an EMBL/GenBank/DDBJ whole genome shotgun (WGS) entry which is preliminary data.</text>
</comment>
<protein>
    <submittedName>
        <fullName evidence="7">Sigma 54-interacting transcriptional regulator</fullName>
    </submittedName>
</protein>
<dbReference type="PRINTS" id="PR01590">
    <property type="entry name" value="HTHFIS"/>
</dbReference>
<organism evidence="7 8">
    <name type="scientific">Anaeroselena agilis</name>
    <dbReference type="NCBI Taxonomy" id="3063788"/>
    <lineage>
        <taxon>Bacteria</taxon>
        <taxon>Bacillati</taxon>
        <taxon>Bacillota</taxon>
        <taxon>Negativicutes</taxon>
        <taxon>Acetonemataceae</taxon>
        <taxon>Anaeroselena</taxon>
    </lineage>
</organism>
<dbReference type="SUPFAM" id="SSF46689">
    <property type="entry name" value="Homeodomain-like"/>
    <property type="match status" value="1"/>
</dbReference>
<dbReference type="CDD" id="cd00009">
    <property type="entry name" value="AAA"/>
    <property type="match status" value="1"/>
</dbReference>
<dbReference type="InterPro" id="IPR009057">
    <property type="entry name" value="Homeodomain-like_sf"/>
</dbReference>
<evidence type="ECO:0000256" key="4">
    <source>
        <dbReference type="ARBA" id="ARBA00023125"/>
    </source>
</evidence>
<dbReference type="InterPro" id="IPR025943">
    <property type="entry name" value="Sigma_54_int_dom_ATP-bd_2"/>
</dbReference>
<gene>
    <name evidence="7" type="ORF">Q4T40_10795</name>
</gene>
<dbReference type="Pfam" id="PF00158">
    <property type="entry name" value="Sigma54_activat"/>
    <property type="match status" value="1"/>
</dbReference>
<keyword evidence="3" id="KW-0805">Transcription regulation</keyword>
<dbReference type="Pfam" id="PF25601">
    <property type="entry name" value="AAA_lid_14"/>
    <property type="match status" value="1"/>
</dbReference>
<dbReference type="PROSITE" id="PS00675">
    <property type="entry name" value="SIGMA54_INTERACT_1"/>
    <property type="match status" value="1"/>
</dbReference>
<evidence type="ECO:0000259" key="6">
    <source>
        <dbReference type="PROSITE" id="PS50045"/>
    </source>
</evidence>
<evidence type="ECO:0000256" key="3">
    <source>
        <dbReference type="ARBA" id="ARBA00023015"/>
    </source>
</evidence>
<dbReference type="Proteomes" id="UP001254848">
    <property type="component" value="Unassembled WGS sequence"/>
</dbReference>
<evidence type="ECO:0000256" key="1">
    <source>
        <dbReference type="ARBA" id="ARBA00022741"/>
    </source>
</evidence>
<dbReference type="EMBL" id="JAUOZS010000001">
    <property type="protein sequence ID" value="MDT8901732.1"/>
    <property type="molecule type" value="Genomic_DNA"/>
</dbReference>
<dbReference type="InterPro" id="IPR002197">
    <property type="entry name" value="HTH_Fis"/>
</dbReference>
<proteinExistence type="predicted"/>
<name>A0ABU3NY59_9FIRM</name>
<dbReference type="InterPro" id="IPR025944">
    <property type="entry name" value="Sigma_54_int_dom_CS"/>
</dbReference>
<feature type="domain" description="Sigma-54 factor interaction" evidence="6">
    <location>
        <begin position="206"/>
        <end position="436"/>
    </location>
</feature>
<keyword evidence="2" id="KW-0067">ATP-binding</keyword>
<sequence>MADRQPTRETMDKLAELAGGAALLYAGDGTPIARAGVYPADREPSLEELRSLLGEDDIRAVAGDGVITVILRLGAGILVLDNRRQVENHLQFRRIIEESLPYIAQVAGGDAVLFDERGIRVRAAHPDGSPNPGALGVLTHLCRQVMSELRPSVGPSVMTPGATAVRIPLTPEYGLAFNNQHASKQRQRLLDNVSHYRYARYHIEDIVGQSPAIAKARNLARDAARSQSTVLITGETGTGKELFAQAIHNLGSRAAQPFVAINCGAIPAELVESILFGYAEGAFTGARKAGQVGAFEQANGGTLFLDEISEMPYHLQVKLLRALQEREVTRLGDNKALAVDVRVVASTNKSLLDLIRDGKFRPDLYFRLNVIEILIPPLRDRMEDVLALTDHFMKKYSAMMGKRVQEITPAAMRALCSYDWPGNIRELQNSLEYAFNIIGAGCRSIAPEHLPPAVTAGGDSDAALSPYDEHMRRAEREIVHRALELCGYNKAEAARRLGVNRTTLWRIIARHGLDKHD</sequence>
<dbReference type="Gene3D" id="1.10.10.60">
    <property type="entry name" value="Homeodomain-like"/>
    <property type="match status" value="1"/>
</dbReference>
<keyword evidence="8" id="KW-1185">Reference proteome</keyword>
<dbReference type="InterPro" id="IPR025662">
    <property type="entry name" value="Sigma_54_int_dom_ATP-bd_1"/>
</dbReference>
<dbReference type="InterPro" id="IPR027417">
    <property type="entry name" value="P-loop_NTPase"/>
</dbReference>
<reference evidence="7 8" key="1">
    <citation type="submission" date="2023-07" db="EMBL/GenBank/DDBJ databases">
        <title>The novel representative of Negativicutes class, Anaeroselena agilis gen. nov. sp. nov.</title>
        <authorList>
            <person name="Prokofeva M.I."/>
            <person name="Elcheninov A.G."/>
            <person name="Klyukina A."/>
            <person name="Kublanov I.V."/>
            <person name="Frolov E.N."/>
            <person name="Podosokorskaya O.A."/>
        </authorList>
    </citation>
    <scope>NUCLEOTIDE SEQUENCE [LARGE SCALE GENOMIC DNA]</scope>
    <source>
        <strain evidence="7 8">4137-cl</strain>
    </source>
</reference>
<evidence type="ECO:0000313" key="8">
    <source>
        <dbReference type="Proteomes" id="UP001254848"/>
    </source>
</evidence>
<dbReference type="SUPFAM" id="SSF52540">
    <property type="entry name" value="P-loop containing nucleoside triphosphate hydrolases"/>
    <property type="match status" value="1"/>
</dbReference>
<keyword evidence="1" id="KW-0547">Nucleotide-binding</keyword>
<dbReference type="Pfam" id="PF02954">
    <property type="entry name" value="HTH_8"/>
    <property type="match status" value="1"/>
</dbReference>
<keyword evidence="5" id="KW-0804">Transcription</keyword>
<dbReference type="PANTHER" id="PTHR32071">
    <property type="entry name" value="TRANSCRIPTIONAL REGULATORY PROTEIN"/>
    <property type="match status" value="1"/>
</dbReference>
<dbReference type="InterPro" id="IPR003593">
    <property type="entry name" value="AAA+_ATPase"/>
</dbReference>
<dbReference type="Gene3D" id="3.40.50.300">
    <property type="entry name" value="P-loop containing nucleotide triphosphate hydrolases"/>
    <property type="match status" value="1"/>
</dbReference>
<accession>A0ABU3NY59</accession>
<evidence type="ECO:0000256" key="5">
    <source>
        <dbReference type="ARBA" id="ARBA00023163"/>
    </source>
</evidence>
<keyword evidence="4" id="KW-0238">DNA-binding</keyword>
<dbReference type="PROSITE" id="PS50045">
    <property type="entry name" value="SIGMA54_INTERACT_4"/>
    <property type="match status" value="1"/>
</dbReference>
<dbReference type="SMART" id="SM00382">
    <property type="entry name" value="AAA"/>
    <property type="match status" value="1"/>
</dbReference>
<dbReference type="Gene3D" id="1.10.8.60">
    <property type="match status" value="1"/>
</dbReference>
<dbReference type="PROSITE" id="PS00688">
    <property type="entry name" value="SIGMA54_INTERACT_3"/>
    <property type="match status" value="1"/>
</dbReference>
<dbReference type="InterPro" id="IPR002078">
    <property type="entry name" value="Sigma_54_int"/>
</dbReference>